<comment type="caution">
    <text evidence="2">The sequence shown here is derived from an EMBL/GenBank/DDBJ whole genome shotgun (WGS) entry which is preliminary data.</text>
</comment>
<accession>A0A9W8XZR5</accession>
<feature type="signal peptide" evidence="1">
    <location>
        <begin position="1"/>
        <end position="15"/>
    </location>
</feature>
<keyword evidence="1" id="KW-0732">Signal</keyword>
<evidence type="ECO:0000313" key="2">
    <source>
        <dbReference type="EMBL" id="KAJ4363407.1"/>
    </source>
</evidence>
<dbReference type="EMBL" id="JAPEUY010000019">
    <property type="protein sequence ID" value="KAJ4363407.1"/>
    <property type="molecule type" value="Genomic_DNA"/>
</dbReference>
<evidence type="ECO:0000313" key="3">
    <source>
        <dbReference type="Proteomes" id="UP001140560"/>
    </source>
</evidence>
<protein>
    <recommendedName>
        <fullName evidence="4">Peptidase A1 domain-containing protein</fullName>
    </recommendedName>
</protein>
<dbReference type="AlphaFoldDB" id="A0A9W8XZR5"/>
<dbReference type="OrthoDB" id="5291209at2759"/>
<proteinExistence type="predicted"/>
<evidence type="ECO:0000256" key="1">
    <source>
        <dbReference type="SAM" id="SignalP"/>
    </source>
</evidence>
<name>A0A9W8XZR5_9PLEO</name>
<reference evidence="2" key="1">
    <citation type="submission" date="2022-10" db="EMBL/GenBank/DDBJ databases">
        <title>Tapping the CABI collections for fungal endophytes: first genome assemblies for Collariella, Neodidymelliopsis, Ascochyta clinopodiicola, Didymella pomorum, Didymosphaeria variabile, Neocosmospora piperis and Neocucurbitaria cava.</title>
        <authorList>
            <person name="Hill R."/>
        </authorList>
    </citation>
    <scope>NUCLEOTIDE SEQUENCE</scope>
    <source>
        <strain evidence="2">IMI 356814</strain>
    </source>
</reference>
<gene>
    <name evidence="2" type="ORF">N0V83_009700</name>
</gene>
<evidence type="ECO:0008006" key="4">
    <source>
        <dbReference type="Google" id="ProtNLM"/>
    </source>
</evidence>
<feature type="chain" id="PRO_5040894474" description="Peptidase A1 domain-containing protein" evidence="1">
    <location>
        <begin position="16"/>
        <end position="393"/>
    </location>
</feature>
<dbReference type="Proteomes" id="UP001140560">
    <property type="component" value="Unassembled WGS sequence"/>
</dbReference>
<keyword evidence="3" id="KW-1185">Reference proteome</keyword>
<organism evidence="2 3">
    <name type="scientific">Neocucurbitaria cava</name>
    <dbReference type="NCBI Taxonomy" id="798079"/>
    <lineage>
        <taxon>Eukaryota</taxon>
        <taxon>Fungi</taxon>
        <taxon>Dikarya</taxon>
        <taxon>Ascomycota</taxon>
        <taxon>Pezizomycotina</taxon>
        <taxon>Dothideomycetes</taxon>
        <taxon>Pleosporomycetidae</taxon>
        <taxon>Pleosporales</taxon>
        <taxon>Pleosporineae</taxon>
        <taxon>Cucurbitariaceae</taxon>
        <taxon>Neocucurbitaria</taxon>
    </lineage>
</organism>
<sequence length="393" mass="42849">MLWNTLLLFLTPALARTRLPARDTDPNDLSIYKQAIYLPFTKDFSSDYTPTVRGSINGRSFTFPVDTGSTGLMIGAPLLPDVDLSGSNADQYEQGWEFLTSSSLLYNGRFVPLDVTFYGSSRKYTAVSKVLVLVVQSVIKCPAYNSTTGQGICPDGGSVQSTASPKHVTYMGVGFGRNVAGSGLNFGSSDHNPFLNIVNINGRSTYSFRTGYVVSTTGVHLGLTTRNTRDAVWVDLDYGATDDWRDWAMVDMAMRVNEGQDEYAGKALVDTGIPQMFIQPPPGVKLPTVRILNPATNPTTKYTSRITNGTYLDFAFPSFQDGVAGYDFEVGDESFPSQPAYVQPVAGRPSTYFNSGRNFLFGFTIIFDADGGRFGLICLKCNDDEGYYGSGTD</sequence>